<dbReference type="Proteomes" id="UP000321525">
    <property type="component" value="Unassembled WGS sequence"/>
</dbReference>
<protein>
    <submittedName>
        <fullName evidence="3">YcxB family protein</fullName>
    </submittedName>
</protein>
<keyword evidence="1" id="KW-1133">Transmembrane helix</keyword>
<evidence type="ECO:0000313" key="5">
    <source>
        <dbReference type="Proteomes" id="UP000321917"/>
    </source>
</evidence>
<dbReference type="OrthoDB" id="6118195at2"/>
<keyword evidence="1" id="KW-0812">Transmembrane</keyword>
<dbReference type="RefSeq" id="WP_146797889.1">
    <property type="nucleotide sequence ID" value="NZ_VOLP01000004.1"/>
</dbReference>
<keyword evidence="1" id="KW-0472">Membrane</keyword>
<dbReference type="Proteomes" id="UP000321917">
    <property type="component" value="Unassembled WGS sequence"/>
</dbReference>
<keyword evidence="4" id="KW-1185">Reference proteome</keyword>
<name>A0A5C6QTR0_9GAMM</name>
<sequence length="163" mass="18438">MPEPFTYSTTYELDKAHFQECFSESVVIVTSISAYKKSIALTVAGMLLVLFTEMNPYAAWFVFALGILEAVSTYYQKPWWVMRQMLSKAAKGNVDLTIDEHGIVSKSFYASLTLLWSDVQLIESTQLGWLIKHAQGRSYISNKNLSAAAITFLTEKHLQQHNS</sequence>
<proteinExistence type="predicted"/>
<accession>A0A5C6QTR0</accession>
<comment type="caution">
    <text evidence="3">The sequence shown here is derived from an EMBL/GenBank/DDBJ whole genome shotgun (WGS) entry which is preliminary data.</text>
</comment>
<evidence type="ECO:0000313" key="4">
    <source>
        <dbReference type="Proteomes" id="UP000321525"/>
    </source>
</evidence>
<evidence type="ECO:0000313" key="3">
    <source>
        <dbReference type="EMBL" id="TWX72344.1"/>
    </source>
</evidence>
<feature type="transmembrane region" description="Helical" evidence="1">
    <location>
        <begin position="57"/>
        <end position="75"/>
    </location>
</feature>
<evidence type="ECO:0000313" key="2">
    <source>
        <dbReference type="EMBL" id="TWX62324.1"/>
    </source>
</evidence>
<organism evidence="3 5">
    <name type="scientific">Colwellia hornerae</name>
    <dbReference type="NCBI Taxonomy" id="89402"/>
    <lineage>
        <taxon>Bacteria</taxon>
        <taxon>Pseudomonadati</taxon>
        <taxon>Pseudomonadota</taxon>
        <taxon>Gammaproteobacteria</taxon>
        <taxon>Alteromonadales</taxon>
        <taxon>Colwelliaceae</taxon>
        <taxon>Colwellia</taxon>
    </lineage>
</organism>
<evidence type="ECO:0000256" key="1">
    <source>
        <dbReference type="SAM" id="Phobius"/>
    </source>
</evidence>
<reference evidence="3 5" key="1">
    <citation type="submission" date="2019-07" db="EMBL/GenBank/DDBJ databases">
        <title>Genomes of sea-ice associated Colwellia species.</title>
        <authorList>
            <person name="Bowman J.P."/>
        </authorList>
    </citation>
    <scope>NUCLEOTIDE SEQUENCE [LARGE SCALE GENOMIC DNA]</scope>
    <source>
        <strain evidence="2 4">ACAM 607</strain>
        <strain evidence="3 5">IC036</strain>
    </source>
</reference>
<gene>
    <name evidence="2" type="ORF">ESZ26_02750</name>
    <name evidence="3" type="ORF">ESZ27_00615</name>
</gene>
<dbReference type="AlphaFoldDB" id="A0A5C6QTR0"/>
<dbReference type="EMBL" id="VOLR01000003">
    <property type="protein sequence ID" value="TWX62324.1"/>
    <property type="molecule type" value="Genomic_DNA"/>
</dbReference>
<dbReference type="EMBL" id="VOLQ01000001">
    <property type="protein sequence ID" value="TWX72344.1"/>
    <property type="molecule type" value="Genomic_DNA"/>
</dbReference>